<evidence type="ECO:0000313" key="1">
    <source>
        <dbReference type="EMBL" id="CEK62707.1"/>
    </source>
</evidence>
<sequence>TNTESYELRHTDTIIIPNDSVAQEDDFGESLPDDVMQTLIKVEEILDSHADNTSTSMNAYLSSLCEHKASVFD</sequence>
<gene>
    <name evidence="1" type="primary">ORF45957</name>
</gene>
<feature type="non-terminal residue" evidence="1">
    <location>
        <position position="1"/>
    </location>
</feature>
<accession>A0A0B6Z2T8</accession>
<protein>
    <submittedName>
        <fullName evidence="1">Uncharacterized protein</fullName>
    </submittedName>
</protein>
<feature type="non-terminal residue" evidence="1">
    <location>
        <position position="73"/>
    </location>
</feature>
<name>A0A0B6Z2T8_9EUPU</name>
<dbReference type="EMBL" id="HACG01015842">
    <property type="protein sequence ID" value="CEK62707.1"/>
    <property type="molecule type" value="Transcribed_RNA"/>
</dbReference>
<organism evidence="1">
    <name type="scientific">Arion vulgaris</name>
    <dbReference type="NCBI Taxonomy" id="1028688"/>
    <lineage>
        <taxon>Eukaryota</taxon>
        <taxon>Metazoa</taxon>
        <taxon>Spiralia</taxon>
        <taxon>Lophotrochozoa</taxon>
        <taxon>Mollusca</taxon>
        <taxon>Gastropoda</taxon>
        <taxon>Heterobranchia</taxon>
        <taxon>Euthyneura</taxon>
        <taxon>Panpulmonata</taxon>
        <taxon>Eupulmonata</taxon>
        <taxon>Stylommatophora</taxon>
        <taxon>Helicina</taxon>
        <taxon>Arionoidea</taxon>
        <taxon>Arionidae</taxon>
        <taxon>Arion</taxon>
    </lineage>
</organism>
<proteinExistence type="predicted"/>
<reference evidence="1" key="1">
    <citation type="submission" date="2014-12" db="EMBL/GenBank/DDBJ databases">
        <title>Insight into the proteome of Arion vulgaris.</title>
        <authorList>
            <person name="Aradska J."/>
            <person name="Bulat T."/>
            <person name="Smidak R."/>
            <person name="Sarate P."/>
            <person name="Gangsoo J."/>
            <person name="Sialana F."/>
            <person name="Bilban M."/>
            <person name="Lubec G."/>
        </authorList>
    </citation>
    <scope>NUCLEOTIDE SEQUENCE</scope>
    <source>
        <tissue evidence="1">Skin</tissue>
    </source>
</reference>
<dbReference type="AlphaFoldDB" id="A0A0B6Z2T8"/>